<protein>
    <recommendedName>
        <fullName evidence="3">ParB/Sulfiredoxin domain-containing protein</fullName>
    </recommendedName>
</protein>
<evidence type="ECO:0000313" key="1">
    <source>
        <dbReference type="EMBL" id="RGE40939.1"/>
    </source>
</evidence>
<accession>A0A373FC18</accession>
<name>A0A373FC18_COMTE</name>
<sequence>MENLMATESTPVQVHTSFKSLLSAKVIGKNDLLLIGVHLLSEEEDFNQRDYQDPEVIAQIEEFATAFASGKFVPPPIVRFCVQTQRVLMVEGHLRRRGLILANQRGANIQKLACIPFRGNDADRVQLMINSAQGLPLKPVGIAKSYLKLLRMGNDVGEISRRLNRSVSHVEDMLVLATANTDVHLMVNNGTVLQTNAIIAVKKHGDGAGAFLAGELEKAKAQGKSKVTASSLKSWMPSEKLMRGIFETAQPLISSLGNDVMKIVAAAGPSNIAALKGRTLAVDAYAMAQFFMAIKEANDAKERRNLKVAENIEKAKQGDLNVPA</sequence>
<dbReference type="Proteomes" id="UP000261948">
    <property type="component" value="Unassembled WGS sequence"/>
</dbReference>
<dbReference type="AlphaFoldDB" id="A0A373FC18"/>
<gene>
    <name evidence="1" type="ORF">DZC30_19515</name>
</gene>
<evidence type="ECO:0008006" key="3">
    <source>
        <dbReference type="Google" id="ProtNLM"/>
    </source>
</evidence>
<reference evidence="1 2" key="1">
    <citation type="submission" date="2018-08" db="EMBL/GenBank/DDBJ databases">
        <title>Comamonas testosteroni strain SWCO2.</title>
        <authorList>
            <person name="Jiang N."/>
            <person name="Zhang X.Z."/>
        </authorList>
    </citation>
    <scope>NUCLEOTIDE SEQUENCE [LARGE SCALE GENOMIC DNA]</scope>
    <source>
        <strain evidence="1 2">SWCO2</strain>
    </source>
</reference>
<comment type="caution">
    <text evidence="1">The sequence shown here is derived from an EMBL/GenBank/DDBJ whole genome shotgun (WGS) entry which is preliminary data.</text>
</comment>
<dbReference type="EMBL" id="QURR01000032">
    <property type="protein sequence ID" value="RGE40939.1"/>
    <property type="molecule type" value="Genomic_DNA"/>
</dbReference>
<proteinExistence type="predicted"/>
<organism evidence="1 2">
    <name type="scientific">Comamonas testosteroni</name>
    <name type="common">Pseudomonas testosteroni</name>
    <dbReference type="NCBI Taxonomy" id="285"/>
    <lineage>
        <taxon>Bacteria</taxon>
        <taxon>Pseudomonadati</taxon>
        <taxon>Pseudomonadota</taxon>
        <taxon>Betaproteobacteria</taxon>
        <taxon>Burkholderiales</taxon>
        <taxon>Comamonadaceae</taxon>
        <taxon>Comamonas</taxon>
    </lineage>
</organism>
<keyword evidence="2" id="KW-1185">Reference proteome</keyword>
<evidence type="ECO:0000313" key="2">
    <source>
        <dbReference type="Proteomes" id="UP000261948"/>
    </source>
</evidence>
<dbReference type="SUPFAM" id="SSF109709">
    <property type="entry name" value="KorB DNA-binding domain-like"/>
    <property type="match status" value="1"/>
</dbReference>